<comment type="similarity">
    <text evidence="6">Belongs to the DESIGUAL family.</text>
</comment>
<dbReference type="InterPro" id="IPR052222">
    <property type="entry name" value="DESIGUAL"/>
</dbReference>
<evidence type="ECO:0000313" key="9">
    <source>
        <dbReference type="Proteomes" id="UP000188268"/>
    </source>
</evidence>
<feature type="transmembrane region" description="Helical" evidence="7">
    <location>
        <begin position="177"/>
        <end position="198"/>
    </location>
</feature>
<dbReference type="OrthoDB" id="1861835at2759"/>
<dbReference type="InterPro" id="IPR009606">
    <property type="entry name" value="DEAL/Modifying_wall_lignin1/2"/>
</dbReference>
<organism evidence="8 9">
    <name type="scientific">Corchorus capsularis</name>
    <name type="common">Jute</name>
    <dbReference type="NCBI Taxonomy" id="210143"/>
    <lineage>
        <taxon>Eukaryota</taxon>
        <taxon>Viridiplantae</taxon>
        <taxon>Streptophyta</taxon>
        <taxon>Embryophyta</taxon>
        <taxon>Tracheophyta</taxon>
        <taxon>Spermatophyta</taxon>
        <taxon>Magnoliopsida</taxon>
        <taxon>eudicotyledons</taxon>
        <taxon>Gunneridae</taxon>
        <taxon>Pentapetalae</taxon>
        <taxon>rosids</taxon>
        <taxon>malvids</taxon>
        <taxon>Malvales</taxon>
        <taxon>Malvaceae</taxon>
        <taxon>Grewioideae</taxon>
        <taxon>Apeibeae</taxon>
        <taxon>Corchorus</taxon>
    </lineage>
</organism>
<keyword evidence="4 7" id="KW-1133">Transmembrane helix</keyword>
<accession>A0A1R3G660</accession>
<dbReference type="GO" id="GO:0012505">
    <property type="term" value="C:endomembrane system"/>
    <property type="evidence" value="ECO:0007669"/>
    <property type="project" value="UniProtKB-SubCell"/>
</dbReference>
<evidence type="ECO:0000256" key="5">
    <source>
        <dbReference type="ARBA" id="ARBA00023136"/>
    </source>
</evidence>
<feature type="transmembrane region" description="Helical" evidence="7">
    <location>
        <begin position="82"/>
        <end position="108"/>
    </location>
</feature>
<keyword evidence="5 7" id="KW-0472">Membrane</keyword>
<dbReference type="Gramene" id="OMO53578">
    <property type="protein sequence ID" value="OMO53578"/>
    <property type="gene ID" value="CCACVL1_28536"/>
</dbReference>
<evidence type="ECO:0000256" key="6">
    <source>
        <dbReference type="ARBA" id="ARBA00029467"/>
    </source>
</evidence>
<dbReference type="Pfam" id="PF06749">
    <property type="entry name" value="DUF1218"/>
    <property type="match status" value="1"/>
</dbReference>
<keyword evidence="9" id="KW-1185">Reference proteome</keyword>
<evidence type="ECO:0000256" key="3">
    <source>
        <dbReference type="ARBA" id="ARBA00022729"/>
    </source>
</evidence>
<feature type="transmembrane region" description="Helical" evidence="7">
    <location>
        <begin position="128"/>
        <end position="156"/>
    </location>
</feature>
<dbReference type="OMA" id="SKPRESC"/>
<comment type="subcellular location">
    <subcellularLocation>
        <location evidence="1">Endomembrane system</location>
        <topology evidence="1">Multi-pass membrane protein</topology>
    </subcellularLocation>
</comment>
<evidence type="ECO:0000256" key="1">
    <source>
        <dbReference type="ARBA" id="ARBA00004127"/>
    </source>
</evidence>
<comment type="caution">
    <text evidence="8">The sequence shown here is derived from an EMBL/GenBank/DDBJ whole genome shotgun (WGS) entry which is preliminary data.</text>
</comment>
<gene>
    <name evidence="8" type="ORF">CCACVL1_28536</name>
</gene>
<dbReference type="PANTHER" id="PTHR31769">
    <property type="entry name" value="OS07G0462200 PROTEIN-RELATED"/>
    <property type="match status" value="1"/>
</dbReference>
<keyword evidence="2 7" id="KW-0812">Transmembrane</keyword>
<dbReference type="AlphaFoldDB" id="A0A1R3G660"/>
<sequence length="269" mass="29520">MPKKKPVAITHADLEPRCRTTELGSKTGVVLMVFTILCGLFCFILCLISEATRSQERWVNTADNEKETKYECVYSGSGKTPLLCAAVAFVGLAAAMVVEHMYMLIAVSKSPPPALLSWDPDSSRSKTLTWQAGFFFVTTWLCFAVGEILLLIGLSVESGHLKNWSKPRASCLIIKEGLFCAAGVFSLLTVFLAAGLYLTALHAQRMFQHQQNVQQQVLEASVLYASPPGSPPHQMTTMAREDPVVSELPHQPPPSVSYSWVFSKQASHV</sequence>
<evidence type="ECO:0000313" key="8">
    <source>
        <dbReference type="EMBL" id="OMO53578.1"/>
    </source>
</evidence>
<keyword evidence="3" id="KW-0732">Signal</keyword>
<evidence type="ECO:0000256" key="2">
    <source>
        <dbReference type="ARBA" id="ARBA00022692"/>
    </source>
</evidence>
<reference evidence="8 9" key="1">
    <citation type="submission" date="2013-09" db="EMBL/GenBank/DDBJ databases">
        <title>Corchorus capsularis genome sequencing.</title>
        <authorList>
            <person name="Alam M."/>
            <person name="Haque M.S."/>
            <person name="Islam M.S."/>
            <person name="Emdad E.M."/>
            <person name="Islam M.M."/>
            <person name="Ahmed B."/>
            <person name="Halim A."/>
            <person name="Hossen Q.M.M."/>
            <person name="Hossain M.Z."/>
            <person name="Ahmed R."/>
            <person name="Khan M.M."/>
            <person name="Islam R."/>
            <person name="Rashid M.M."/>
            <person name="Khan S.A."/>
            <person name="Rahman M.S."/>
            <person name="Alam M."/>
        </authorList>
    </citation>
    <scope>NUCLEOTIDE SEQUENCE [LARGE SCALE GENOMIC DNA]</scope>
    <source>
        <strain evidence="9">cv. CVL-1</strain>
        <tissue evidence="8">Whole seedling</tissue>
    </source>
</reference>
<dbReference type="Proteomes" id="UP000188268">
    <property type="component" value="Unassembled WGS sequence"/>
</dbReference>
<dbReference type="STRING" id="210143.A0A1R3G660"/>
<protein>
    <submittedName>
        <fullName evidence="8">Uncharacterized protein</fullName>
    </submittedName>
</protein>
<name>A0A1R3G660_COCAP</name>
<dbReference type="EMBL" id="AWWV01015163">
    <property type="protein sequence ID" value="OMO53578.1"/>
    <property type="molecule type" value="Genomic_DNA"/>
</dbReference>
<feature type="transmembrane region" description="Helical" evidence="7">
    <location>
        <begin position="29"/>
        <end position="48"/>
    </location>
</feature>
<proteinExistence type="inferred from homology"/>
<evidence type="ECO:0000256" key="7">
    <source>
        <dbReference type="SAM" id="Phobius"/>
    </source>
</evidence>
<evidence type="ECO:0000256" key="4">
    <source>
        <dbReference type="ARBA" id="ARBA00022989"/>
    </source>
</evidence>